<dbReference type="OrthoDB" id="9810361at2"/>
<evidence type="ECO:0008006" key="3">
    <source>
        <dbReference type="Google" id="ProtNLM"/>
    </source>
</evidence>
<dbReference type="EMBL" id="AP017368">
    <property type="protein sequence ID" value="BAV91646.1"/>
    <property type="molecule type" value="Genomic_DNA"/>
</dbReference>
<dbReference type="AlphaFoldDB" id="A0A1J1DX27"/>
<protein>
    <recommendedName>
        <fullName evidence="3">YkgJ family cysteine cluster protein</fullName>
    </recommendedName>
</protein>
<dbReference type="KEGG" id="dtr:RSDT_0134"/>
<gene>
    <name evidence="1" type="ORF">RSDT_0134</name>
</gene>
<dbReference type="Proteomes" id="UP000242645">
    <property type="component" value="Chromosome"/>
</dbReference>
<name>A0A1J1DX27_9BACT</name>
<dbReference type="InterPro" id="IPR005358">
    <property type="entry name" value="Puta_zinc/iron-chelating_dom"/>
</dbReference>
<proteinExistence type="predicted"/>
<keyword evidence="2" id="KW-1185">Reference proteome</keyword>
<dbReference type="Pfam" id="PF03692">
    <property type="entry name" value="CxxCxxCC"/>
    <property type="match status" value="1"/>
</dbReference>
<accession>A0A1J1DX27</accession>
<evidence type="ECO:0000313" key="2">
    <source>
        <dbReference type="Proteomes" id="UP000242645"/>
    </source>
</evidence>
<evidence type="ECO:0000313" key="1">
    <source>
        <dbReference type="EMBL" id="BAV91646.1"/>
    </source>
</evidence>
<dbReference type="RefSeq" id="WP_096400324.1">
    <property type="nucleotide sequence ID" value="NZ_AP017368.1"/>
</dbReference>
<sequence length="222" mass="24442">MLSDLSAVFVACEQLQAEANVLFARVRAGHPDCVVCKEGCSDCCHALFDLSLVEAIFVNRAFAEAFPHGTQRSAILSRAFEADRALTRIKRDMFRAEKDGDAPLVIMGRAAQIRQRCPLLDDDNCCCLYERRPVTCRIYGVPASIAGQGHVCGFSGFEKGKAYPTVHLDKIQARLDHLSRDIAVAVKSRFTELHEVYVPLSTALLAVYDEAYLGVCPTAKTD</sequence>
<reference evidence="1 2" key="1">
    <citation type="journal article" date="2017" name="ISME J.">
        <title>Genome of 'Ca. Desulfovibrio trichonymphae', an H2-oxidizing bacterium in a tripartite symbiotic system within a protist cell in the termite gut.</title>
        <authorList>
            <person name="Kuwahara H."/>
            <person name="Yuki M."/>
            <person name="Izawa K."/>
            <person name="Ohkuma M."/>
            <person name="Hongoh Y."/>
        </authorList>
    </citation>
    <scope>NUCLEOTIDE SEQUENCE [LARGE SCALE GENOMIC DNA]</scope>
    <source>
        <strain evidence="1 2">Rs-N31</strain>
    </source>
</reference>
<organism evidence="1 2">
    <name type="scientific">Candidatus Desulfovibrio trichonymphae</name>
    <dbReference type="NCBI Taxonomy" id="1725232"/>
    <lineage>
        <taxon>Bacteria</taxon>
        <taxon>Pseudomonadati</taxon>
        <taxon>Thermodesulfobacteriota</taxon>
        <taxon>Desulfovibrionia</taxon>
        <taxon>Desulfovibrionales</taxon>
        <taxon>Desulfovibrionaceae</taxon>
        <taxon>Desulfovibrio</taxon>
    </lineage>
</organism>